<dbReference type="PANTHER" id="PTHR42791:SF1">
    <property type="entry name" value="N-ACETYLTRANSFERASE DOMAIN-CONTAINING PROTEIN"/>
    <property type="match status" value="1"/>
</dbReference>
<dbReference type="EMBL" id="JAXOVC010000001">
    <property type="protein sequence ID" value="KAK4507192.1"/>
    <property type="molecule type" value="Genomic_DNA"/>
</dbReference>
<dbReference type="InterPro" id="IPR052523">
    <property type="entry name" value="Trichothecene_AcTrans"/>
</dbReference>
<comment type="caution">
    <text evidence="2">The sequence shown here is derived from an EMBL/GenBank/DDBJ whole genome shotgun (WGS) entry which is preliminary data.</text>
</comment>
<dbReference type="Gene3D" id="3.40.630.30">
    <property type="match status" value="1"/>
</dbReference>
<dbReference type="Proteomes" id="UP001305779">
    <property type="component" value="Unassembled WGS sequence"/>
</dbReference>
<feature type="domain" description="N-acetyltransferase" evidence="1">
    <location>
        <begin position="63"/>
        <end position="211"/>
    </location>
</feature>
<dbReference type="CDD" id="cd04301">
    <property type="entry name" value="NAT_SF"/>
    <property type="match status" value="1"/>
</dbReference>
<sequence length="223" mass="25446">MPFEVSNIREEDCRAVAEMDELATRGWPLALAMDEEARRQGKNRKEMIEGMMLHHFKEPNPASALLKVTDSETGALVSVGQWSWQLEEKEEKVESEAPVAEEGAVKKAKDQQNSVWNAMREESERVRKASYGNKPHFKLQFLITHPDWQRKGAGSMLVKHGCELADEAGLISVLTASAAGWHLYERYGFKVFEHHDMDLRPFGVEGSEPRRFMIREPQPKTKP</sequence>
<dbReference type="SUPFAM" id="SSF55729">
    <property type="entry name" value="Acyl-CoA N-acyltransferases (Nat)"/>
    <property type="match status" value="1"/>
</dbReference>
<evidence type="ECO:0000259" key="1">
    <source>
        <dbReference type="PROSITE" id="PS51186"/>
    </source>
</evidence>
<gene>
    <name evidence="2" type="ORF">PRZ48_000927</name>
</gene>
<dbReference type="PROSITE" id="PS51186">
    <property type="entry name" value="GNAT"/>
    <property type="match status" value="1"/>
</dbReference>
<proteinExistence type="predicted"/>
<organism evidence="2 3">
    <name type="scientific">Zasmidium cellare</name>
    <name type="common">Wine cellar mold</name>
    <name type="synonym">Racodium cellare</name>
    <dbReference type="NCBI Taxonomy" id="395010"/>
    <lineage>
        <taxon>Eukaryota</taxon>
        <taxon>Fungi</taxon>
        <taxon>Dikarya</taxon>
        <taxon>Ascomycota</taxon>
        <taxon>Pezizomycotina</taxon>
        <taxon>Dothideomycetes</taxon>
        <taxon>Dothideomycetidae</taxon>
        <taxon>Mycosphaerellales</taxon>
        <taxon>Mycosphaerellaceae</taxon>
        <taxon>Zasmidium</taxon>
    </lineage>
</organism>
<dbReference type="PANTHER" id="PTHR42791">
    <property type="entry name" value="GNAT FAMILY ACETYLTRANSFERASE"/>
    <property type="match status" value="1"/>
</dbReference>
<keyword evidence="3" id="KW-1185">Reference proteome</keyword>
<accession>A0ABR0EZW1</accession>
<protein>
    <recommendedName>
        <fullName evidence="1">N-acetyltransferase domain-containing protein</fullName>
    </recommendedName>
</protein>
<dbReference type="InterPro" id="IPR000182">
    <property type="entry name" value="GNAT_dom"/>
</dbReference>
<dbReference type="Pfam" id="PF13508">
    <property type="entry name" value="Acetyltransf_7"/>
    <property type="match status" value="1"/>
</dbReference>
<evidence type="ECO:0000313" key="3">
    <source>
        <dbReference type="Proteomes" id="UP001305779"/>
    </source>
</evidence>
<evidence type="ECO:0000313" key="2">
    <source>
        <dbReference type="EMBL" id="KAK4507192.1"/>
    </source>
</evidence>
<dbReference type="InterPro" id="IPR016181">
    <property type="entry name" value="Acyl_CoA_acyltransferase"/>
</dbReference>
<reference evidence="2 3" key="1">
    <citation type="journal article" date="2023" name="G3 (Bethesda)">
        <title>A chromosome-level genome assembly of Zasmidium syzygii isolated from banana leaves.</title>
        <authorList>
            <person name="van Westerhoven A.C."/>
            <person name="Mehrabi R."/>
            <person name="Talebi R."/>
            <person name="Steentjes M.B.F."/>
            <person name="Corcolon B."/>
            <person name="Chong P.A."/>
            <person name="Kema G.H.J."/>
            <person name="Seidl M.F."/>
        </authorList>
    </citation>
    <scope>NUCLEOTIDE SEQUENCE [LARGE SCALE GENOMIC DNA]</scope>
    <source>
        <strain evidence="2 3">P124</strain>
    </source>
</reference>
<name>A0ABR0EZW1_ZASCE</name>